<feature type="compositionally biased region" description="Low complexity" evidence="1">
    <location>
        <begin position="39"/>
        <end position="74"/>
    </location>
</feature>
<feature type="region of interest" description="Disordered" evidence="1">
    <location>
        <begin position="1"/>
        <end position="76"/>
    </location>
</feature>
<comment type="caution">
    <text evidence="2">The sequence shown here is derived from an EMBL/GenBank/DDBJ whole genome shotgun (WGS) entry which is preliminary data.</text>
</comment>
<accession>A0A4Y9XYB3</accession>
<dbReference type="Proteomes" id="UP000298390">
    <property type="component" value="Unassembled WGS sequence"/>
</dbReference>
<dbReference type="AlphaFoldDB" id="A0A4Y9XYB3"/>
<protein>
    <submittedName>
        <fullName evidence="2">Uncharacterized protein</fullName>
    </submittedName>
</protein>
<proteinExistence type="predicted"/>
<reference evidence="2 3" key="1">
    <citation type="submission" date="2019-01" db="EMBL/GenBank/DDBJ databases">
        <title>Genome sequencing of the rare red list fungi Fomitopsis rosea.</title>
        <authorList>
            <person name="Buettner E."/>
            <person name="Kellner H."/>
        </authorList>
    </citation>
    <scope>NUCLEOTIDE SEQUENCE [LARGE SCALE GENOMIC DNA]</scope>
    <source>
        <strain evidence="2 3">DSM 105464</strain>
    </source>
</reference>
<evidence type="ECO:0000256" key="1">
    <source>
        <dbReference type="SAM" id="MobiDB-lite"/>
    </source>
</evidence>
<evidence type="ECO:0000313" key="3">
    <source>
        <dbReference type="Proteomes" id="UP000298390"/>
    </source>
</evidence>
<dbReference type="EMBL" id="SEKV01000626">
    <property type="protein sequence ID" value="TFY55100.1"/>
    <property type="molecule type" value="Genomic_DNA"/>
</dbReference>
<gene>
    <name evidence="2" type="ORF">EVJ58_g8461</name>
</gene>
<feature type="non-terminal residue" evidence="2">
    <location>
        <position position="1"/>
    </location>
</feature>
<organism evidence="2 3">
    <name type="scientific">Rhodofomes roseus</name>
    <dbReference type="NCBI Taxonomy" id="34475"/>
    <lineage>
        <taxon>Eukaryota</taxon>
        <taxon>Fungi</taxon>
        <taxon>Dikarya</taxon>
        <taxon>Basidiomycota</taxon>
        <taxon>Agaricomycotina</taxon>
        <taxon>Agaricomycetes</taxon>
        <taxon>Polyporales</taxon>
        <taxon>Rhodofomes</taxon>
    </lineage>
</organism>
<name>A0A4Y9XYB3_9APHY</name>
<sequence length="142" mass="14799">PVASSHSHVHSEPNYVYSANPPSPALSRHSTHSMSPALSDRSSSGSWGSPSQARSIGLAASPSPSSGFSRQSSPLFGADGFPLTDAGFPYMPAPNLDDVLGQRAALGPARVDLAPLSSLRSHPYRRCPADDRALRLLGPGAR</sequence>
<evidence type="ECO:0000313" key="2">
    <source>
        <dbReference type="EMBL" id="TFY55100.1"/>
    </source>
</evidence>